<accession>A0AAU7DE93</accession>
<gene>
    <name evidence="2" type="ORF">P8935_15495</name>
</gene>
<feature type="domain" description="SnoaL-like" evidence="1">
    <location>
        <begin position="11"/>
        <end position="110"/>
    </location>
</feature>
<dbReference type="EMBL" id="CP121196">
    <property type="protein sequence ID" value="XBH15970.1"/>
    <property type="molecule type" value="Genomic_DNA"/>
</dbReference>
<protein>
    <submittedName>
        <fullName evidence="2">Nuclear transport factor 2 family protein</fullName>
    </submittedName>
</protein>
<dbReference type="InterPro" id="IPR037401">
    <property type="entry name" value="SnoaL-like"/>
</dbReference>
<sequence length="120" mass="13653">MSERAILYGAYADFNARNIDAVISRMHPEVQWANGMEGGHVHGKDEVEGYWTRQFTTLNPHVEPVSIAPDEHGNWVVEVHQVVYDHEGNLLLDTTVYHTYQFRDGLIVRMDITASESGKN</sequence>
<dbReference type="SUPFAM" id="SSF54427">
    <property type="entry name" value="NTF2-like"/>
    <property type="match status" value="1"/>
</dbReference>
<evidence type="ECO:0000259" key="1">
    <source>
        <dbReference type="Pfam" id="PF12680"/>
    </source>
</evidence>
<proteinExistence type="predicted"/>
<reference evidence="2" key="1">
    <citation type="submission" date="2023-03" db="EMBL/GenBank/DDBJ databases">
        <title>Edaphobacter sp.</title>
        <authorList>
            <person name="Huber K.J."/>
            <person name="Papendorf J."/>
            <person name="Pilke C."/>
            <person name="Bunk B."/>
            <person name="Sproeer C."/>
            <person name="Pester M."/>
        </authorList>
    </citation>
    <scope>NUCLEOTIDE SEQUENCE</scope>
    <source>
        <strain evidence="2">DSM 110680</strain>
    </source>
</reference>
<dbReference type="Gene3D" id="3.10.450.50">
    <property type="match status" value="1"/>
</dbReference>
<evidence type="ECO:0000313" key="2">
    <source>
        <dbReference type="EMBL" id="XBH15970.1"/>
    </source>
</evidence>
<dbReference type="RefSeq" id="WP_348261200.1">
    <property type="nucleotide sequence ID" value="NZ_CP121196.1"/>
</dbReference>
<organism evidence="2">
    <name type="scientific">Telmatobacter sp. DSM 110680</name>
    <dbReference type="NCBI Taxonomy" id="3036704"/>
    <lineage>
        <taxon>Bacteria</taxon>
        <taxon>Pseudomonadati</taxon>
        <taxon>Acidobacteriota</taxon>
        <taxon>Terriglobia</taxon>
        <taxon>Terriglobales</taxon>
        <taxon>Acidobacteriaceae</taxon>
        <taxon>Telmatobacter</taxon>
    </lineage>
</organism>
<dbReference type="Pfam" id="PF12680">
    <property type="entry name" value="SnoaL_2"/>
    <property type="match status" value="1"/>
</dbReference>
<dbReference type="InterPro" id="IPR032710">
    <property type="entry name" value="NTF2-like_dom_sf"/>
</dbReference>
<dbReference type="AlphaFoldDB" id="A0AAU7DE93"/>
<name>A0AAU7DE93_9BACT</name>